<protein>
    <submittedName>
        <fullName evidence="2">Uncharacterized protein</fullName>
    </submittedName>
</protein>
<dbReference type="InParanoid" id="A0A1E7ERC5"/>
<dbReference type="Proteomes" id="UP000095751">
    <property type="component" value="Unassembled WGS sequence"/>
</dbReference>
<evidence type="ECO:0000256" key="1">
    <source>
        <dbReference type="SAM" id="MobiDB-lite"/>
    </source>
</evidence>
<proteinExistence type="predicted"/>
<feature type="region of interest" description="Disordered" evidence="1">
    <location>
        <begin position="147"/>
        <end position="167"/>
    </location>
</feature>
<accession>A0A1E7ERC5</accession>
<name>A0A1E7ERC5_9STRA</name>
<reference evidence="2 3" key="1">
    <citation type="submission" date="2016-09" db="EMBL/GenBank/DDBJ databases">
        <title>Extensive genetic diversity and differential bi-allelic expression allows diatom success in the polar Southern Ocean.</title>
        <authorList>
            <consortium name="DOE Joint Genome Institute"/>
            <person name="Mock T."/>
            <person name="Otillar R.P."/>
            <person name="Strauss J."/>
            <person name="Dupont C."/>
            <person name="Frickenhaus S."/>
            <person name="Maumus F."/>
            <person name="Mcmullan M."/>
            <person name="Sanges R."/>
            <person name="Schmutz J."/>
            <person name="Toseland A."/>
            <person name="Valas R."/>
            <person name="Veluchamy A."/>
            <person name="Ward B.J."/>
            <person name="Allen A."/>
            <person name="Barry K."/>
            <person name="Falciatore A."/>
            <person name="Ferrante M."/>
            <person name="Fortunato A.E."/>
            <person name="Gloeckner G."/>
            <person name="Gruber A."/>
            <person name="Hipkin R."/>
            <person name="Janech M."/>
            <person name="Kroth P."/>
            <person name="Leese F."/>
            <person name="Lindquist E."/>
            <person name="Lyon B.R."/>
            <person name="Martin J."/>
            <person name="Mayer C."/>
            <person name="Parker M."/>
            <person name="Quesneville H."/>
            <person name="Raymond J."/>
            <person name="Uhlig C."/>
            <person name="Valentin K.U."/>
            <person name="Worden A.Z."/>
            <person name="Armbrust E.V."/>
            <person name="Bowler C."/>
            <person name="Green B."/>
            <person name="Moulton V."/>
            <person name="Van Oosterhout C."/>
            <person name="Grigoriev I."/>
        </authorList>
    </citation>
    <scope>NUCLEOTIDE SEQUENCE [LARGE SCALE GENOMIC DNA]</scope>
    <source>
        <strain evidence="2 3">CCMP1102</strain>
    </source>
</reference>
<dbReference type="EMBL" id="KV784382">
    <property type="protein sequence ID" value="OEU08093.1"/>
    <property type="molecule type" value="Genomic_DNA"/>
</dbReference>
<dbReference type="AlphaFoldDB" id="A0A1E7ERC5"/>
<gene>
    <name evidence="2" type="ORF">FRACYDRAFT_250314</name>
</gene>
<organism evidence="2 3">
    <name type="scientific">Fragilariopsis cylindrus CCMP1102</name>
    <dbReference type="NCBI Taxonomy" id="635003"/>
    <lineage>
        <taxon>Eukaryota</taxon>
        <taxon>Sar</taxon>
        <taxon>Stramenopiles</taxon>
        <taxon>Ochrophyta</taxon>
        <taxon>Bacillariophyta</taxon>
        <taxon>Bacillariophyceae</taxon>
        <taxon>Bacillariophycidae</taxon>
        <taxon>Bacillariales</taxon>
        <taxon>Bacillariaceae</taxon>
        <taxon>Fragilariopsis</taxon>
    </lineage>
</organism>
<evidence type="ECO:0000313" key="3">
    <source>
        <dbReference type="Proteomes" id="UP000095751"/>
    </source>
</evidence>
<evidence type="ECO:0000313" key="2">
    <source>
        <dbReference type="EMBL" id="OEU08093.1"/>
    </source>
</evidence>
<dbReference type="KEGG" id="fcy:FRACYDRAFT_250314"/>
<keyword evidence="3" id="KW-1185">Reference proteome</keyword>
<sequence>MAWGPDADKYNEYKNVTDDLRESCPESSEMLNTDETDSLISLEYQMDMTNCDTSKLRAFCDEYLTSLEFQPMVATCDGRTLPSNTTGELIQKPAVITFISYDIIDCVPKSCPSEYADWTIEDIKLSMDISTGANCTIELMEREGVEKESVTPVVDQENSAPMDPTPSAASQRTFTLCLLAATAPVTLLMMMW</sequence>